<dbReference type="InterPro" id="IPR012677">
    <property type="entry name" value="Nucleotide-bd_a/b_plait_sf"/>
</dbReference>
<gene>
    <name evidence="3" type="ORF">A2U01_0011400</name>
</gene>
<dbReference type="GO" id="GO:0003723">
    <property type="term" value="F:RNA binding"/>
    <property type="evidence" value="ECO:0007669"/>
    <property type="project" value="UniProtKB-UniRule"/>
</dbReference>
<dbReference type="PANTHER" id="PTHR34427:SF5">
    <property type="entry name" value="DUF4283 DOMAIN-CONTAINING PROTEIN"/>
    <property type="match status" value="1"/>
</dbReference>
<feature type="domain" description="RRM" evidence="2">
    <location>
        <begin position="16"/>
        <end position="93"/>
    </location>
</feature>
<keyword evidence="1" id="KW-0694">RNA-binding</keyword>
<dbReference type="Proteomes" id="UP000265520">
    <property type="component" value="Unassembled WGS sequence"/>
</dbReference>
<name>A0A392MW18_9FABA</name>
<keyword evidence="4" id="KW-1185">Reference proteome</keyword>
<dbReference type="PANTHER" id="PTHR34427">
    <property type="entry name" value="DUF4283 DOMAIN PROTEIN"/>
    <property type="match status" value="1"/>
</dbReference>
<dbReference type="Pfam" id="PF00076">
    <property type="entry name" value="RRM_1"/>
    <property type="match status" value="1"/>
</dbReference>
<evidence type="ECO:0000259" key="2">
    <source>
        <dbReference type="PROSITE" id="PS50102"/>
    </source>
</evidence>
<dbReference type="PROSITE" id="PS50102">
    <property type="entry name" value="RRM"/>
    <property type="match status" value="1"/>
</dbReference>
<dbReference type="AlphaFoldDB" id="A0A392MW18"/>
<organism evidence="3 4">
    <name type="scientific">Trifolium medium</name>
    <dbReference type="NCBI Taxonomy" id="97028"/>
    <lineage>
        <taxon>Eukaryota</taxon>
        <taxon>Viridiplantae</taxon>
        <taxon>Streptophyta</taxon>
        <taxon>Embryophyta</taxon>
        <taxon>Tracheophyta</taxon>
        <taxon>Spermatophyta</taxon>
        <taxon>Magnoliopsida</taxon>
        <taxon>eudicotyledons</taxon>
        <taxon>Gunneridae</taxon>
        <taxon>Pentapetalae</taxon>
        <taxon>rosids</taxon>
        <taxon>fabids</taxon>
        <taxon>Fabales</taxon>
        <taxon>Fabaceae</taxon>
        <taxon>Papilionoideae</taxon>
        <taxon>50 kb inversion clade</taxon>
        <taxon>NPAAA clade</taxon>
        <taxon>Hologalegina</taxon>
        <taxon>IRL clade</taxon>
        <taxon>Trifolieae</taxon>
        <taxon>Trifolium</taxon>
    </lineage>
</organism>
<sequence length="467" mass="52873">NRRPHGYIHNVDQSSVSFFVTNFPEDCTSEDLWKEFARFGRVGDVFIPSKVDKWGKRFAFVKFREVKEERILSESMKEVWLGSFKLRINKSRFERKEGGRKDEERGRKDEDTGRAVVREDDGVNFLSGRSFRTALVQNSATQLLKEKDNIDEEVLQVEVDGLLLKELELSFVGKLALDVEVRRIKTTLYMEGLAHISVTAMGRNLVLIYSPKVGEVEALCKAKADWLVYYFKEVRPWSPSSYVNRRDTWVKVFGIPLHVWGENLFKKIGGHYGEFLDFDQPTASRSKLDVARIKLSTDFRGSIDDLLNIKALGVIYSLRIVEEKDVDRDYFQGERFEDHDRSWVASSNFPGEALEVDGEEKGGSVEEEVGVGMDCHSVHNSAHGKSVQGDGDVALVLEGRSQFPTLVSGDCLYDKGENMVHKVSGDGSFVEIEEDLGGSLVKKVPVCDRVGEFEEEVMETCPLGVEV</sequence>
<comment type="caution">
    <text evidence="3">The sequence shown here is derived from an EMBL/GenBank/DDBJ whole genome shotgun (WGS) entry which is preliminary data.</text>
</comment>
<dbReference type="Gene3D" id="3.30.70.330">
    <property type="match status" value="1"/>
</dbReference>
<proteinExistence type="predicted"/>
<accession>A0A392MW18</accession>
<dbReference type="InterPro" id="IPR000504">
    <property type="entry name" value="RRM_dom"/>
</dbReference>
<dbReference type="EMBL" id="LXQA010018414">
    <property type="protein sequence ID" value="MCH90484.1"/>
    <property type="molecule type" value="Genomic_DNA"/>
</dbReference>
<evidence type="ECO:0000313" key="3">
    <source>
        <dbReference type="EMBL" id="MCH90484.1"/>
    </source>
</evidence>
<evidence type="ECO:0000256" key="1">
    <source>
        <dbReference type="PROSITE-ProRule" id="PRU00176"/>
    </source>
</evidence>
<dbReference type="SUPFAM" id="SSF54928">
    <property type="entry name" value="RNA-binding domain, RBD"/>
    <property type="match status" value="1"/>
</dbReference>
<feature type="non-terminal residue" evidence="3">
    <location>
        <position position="467"/>
    </location>
</feature>
<dbReference type="SMART" id="SM00360">
    <property type="entry name" value="RRM"/>
    <property type="match status" value="1"/>
</dbReference>
<dbReference type="InterPro" id="IPR035979">
    <property type="entry name" value="RBD_domain_sf"/>
</dbReference>
<feature type="non-terminal residue" evidence="3">
    <location>
        <position position="1"/>
    </location>
</feature>
<evidence type="ECO:0000313" key="4">
    <source>
        <dbReference type="Proteomes" id="UP000265520"/>
    </source>
</evidence>
<protein>
    <submittedName>
        <fullName evidence="3">RNA recognition motif</fullName>
    </submittedName>
</protein>
<reference evidence="3 4" key="1">
    <citation type="journal article" date="2018" name="Front. Plant Sci.">
        <title>Red Clover (Trifolium pratense) and Zigzag Clover (T. medium) - A Picture of Genomic Similarities and Differences.</title>
        <authorList>
            <person name="Dluhosova J."/>
            <person name="Istvanek J."/>
            <person name="Nedelnik J."/>
            <person name="Repkova J."/>
        </authorList>
    </citation>
    <scope>NUCLEOTIDE SEQUENCE [LARGE SCALE GENOMIC DNA]</scope>
    <source>
        <strain evidence="4">cv. 10/8</strain>
        <tissue evidence="3">Leaf</tissue>
    </source>
</reference>
<dbReference type="CDD" id="cd00590">
    <property type="entry name" value="RRM_SF"/>
    <property type="match status" value="1"/>
</dbReference>